<dbReference type="Proteomes" id="UP000318571">
    <property type="component" value="Chromosome 1"/>
</dbReference>
<dbReference type="InterPro" id="IPR002110">
    <property type="entry name" value="Ankyrin_rpt"/>
</dbReference>
<comment type="caution">
    <text evidence="6">The sequence shown here is derived from an EMBL/GenBank/DDBJ whole genome shotgun (WGS) entry which is preliminary data.</text>
</comment>
<dbReference type="OrthoDB" id="6332692at2759"/>
<name>A0A553NSY5_TIGCA</name>
<evidence type="ECO:0000256" key="3">
    <source>
        <dbReference type="PROSITE-ProRule" id="PRU00023"/>
    </source>
</evidence>
<evidence type="ECO:0000313" key="6">
    <source>
        <dbReference type="EMBL" id="TRY68529.1"/>
    </source>
</evidence>
<dbReference type="Gene3D" id="1.25.40.20">
    <property type="entry name" value="Ankyrin repeat-containing domain"/>
    <property type="match status" value="2"/>
</dbReference>
<evidence type="ECO:0000256" key="2">
    <source>
        <dbReference type="ARBA" id="ARBA00023043"/>
    </source>
</evidence>
<feature type="repeat" description="ANK" evidence="3">
    <location>
        <begin position="49"/>
        <end position="81"/>
    </location>
</feature>
<dbReference type="InterPro" id="IPR036770">
    <property type="entry name" value="Ankyrin_rpt-contain_sf"/>
</dbReference>
<feature type="coiled-coil region" evidence="4">
    <location>
        <begin position="213"/>
        <end position="299"/>
    </location>
</feature>
<keyword evidence="2 3" id="KW-0040">ANK repeat</keyword>
<dbReference type="STRING" id="6832.A0A553NSY5"/>
<sequence>MSMLTVFYYTPLKAGDMTELIQAARTGDLDEAIRLVSKGADVNEIGPQYNLTPLHLACLHGHLEVAQFLLDNGANPDAQDNWQCTPLHNAAGAGHEEIVKELCEVGADLHVRCTNKGKTPVDIARDKGKFNVVPMLQDYISVRSREGKQAQLDRVANAQMVGAGSGSKPVVRWKDKEAVGEPSYSTNGRSTNGNNHFELPGQIYSRSNSREGSAKYSEEKSKLQKEIRRLELQERIHRLEKEKSKTWSDFEQKRGKYDQELENLAKAIQKLKADMDSVADQRENELGKMEIRINELDENAYKMVQEWNSDDEN</sequence>
<organism evidence="6 7">
    <name type="scientific">Tigriopus californicus</name>
    <name type="common">Marine copepod</name>
    <dbReference type="NCBI Taxonomy" id="6832"/>
    <lineage>
        <taxon>Eukaryota</taxon>
        <taxon>Metazoa</taxon>
        <taxon>Ecdysozoa</taxon>
        <taxon>Arthropoda</taxon>
        <taxon>Crustacea</taxon>
        <taxon>Multicrustacea</taxon>
        <taxon>Hexanauplia</taxon>
        <taxon>Copepoda</taxon>
        <taxon>Harpacticoida</taxon>
        <taxon>Harpacticidae</taxon>
        <taxon>Tigriopus</taxon>
    </lineage>
</organism>
<proteinExistence type="predicted"/>
<accession>A0A553NSY5</accession>
<dbReference type="OMA" id="EMDTIDY"/>
<feature type="repeat" description="ANK" evidence="3">
    <location>
        <begin position="85"/>
        <end position="114"/>
    </location>
</feature>
<dbReference type="SUPFAM" id="SSF48403">
    <property type="entry name" value="Ankyrin repeat"/>
    <property type="match status" value="1"/>
</dbReference>
<dbReference type="EMBL" id="VCGU01000010">
    <property type="protein sequence ID" value="TRY68529.1"/>
    <property type="molecule type" value="Genomic_DNA"/>
</dbReference>
<feature type="region of interest" description="Disordered" evidence="5">
    <location>
        <begin position="179"/>
        <end position="202"/>
    </location>
</feature>
<keyword evidence="7" id="KW-1185">Reference proteome</keyword>
<dbReference type="PANTHER" id="PTHR24171">
    <property type="entry name" value="ANKYRIN REPEAT DOMAIN-CONTAINING PROTEIN 39-RELATED"/>
    <property type="match status" value="1"/>
</dbReference>
<evidence type="ECO:0000256" key="5">
    <source>
        <dbReference type="SAM" id="MobiDB-lite"/>
    </source>
</evidence>
<evidence type="ECO:0000313" key="7">
    <source>
        <dbReference type="Proteomes" id="UP000318571"/>
    </source>
</evidence>
<dbReference type="PROSITE" id="PS50088">
    <property type="entry name" value="ANK_REPEAT"/>
    <property type="match status" value="2"/>
</dbReference>
<evidence type="ECO:0000256" key="4">
    <source>
        <dbReference type="SAM" id="Coils"/>
    </source>
</evidence>
<dbReference type="SMART" id="SM00248">
    <property type="entry name" value="ANK"/>
    <property type="match status" value="4"/>
</dbReference>
<dbReference type="AlphaFoldDB" id="A0A553NSY5"/>
<dbReference type="Pfam" id="PF13637">
    <property type="entry name" value="Ank_4"/>
    <property type="match status" value="1"/>
</dbReference>
<gene>
    <name evidence="6" type="ORF">TCAL_13102</name>
</gene>
<keyword evidence="1" id="KW-0677">Repeat</keyword>
<keyword evidence="4" id="KW-0175">Coiled coil</keyword>
<dbReference type="PRINTS" id="PR01415">
    <property type="entry name" value="ANKYRIN"/>
</dbReference>
<reference evidence="6 7" key="1">
    <citation type="journal article" date="2018" name="Nat. Ecol. Evol.">
        <title>Genomic signatures of mitonuclear coevolution across populations of Tigriopus californicus.</title>
        <authorList>
            <person name="Barreto F.S."/>
            <person name="Watson E.T."/>
            <person name="Lima T.G."/>
            <person name="Willett C.S."/>
            <person name="Edmands S."/>
            <person name="Li W."/>
            <person name="Burton R.S."/>
        </authorList>
    </citation>
    <scope>NUCLEOTIDE SEQUENCE [LARGE SCALE GENOMIC DNA]</scope>
    <source>
        <strain evidence="6 7">San Diego</strain>
    </source>
</reference>
<evidence type="ECO:0000256" key="1">
    <source>
        <dbReference type="ARBA" id="ARBA00022737"/>
    </source>
</evidence>
<dbReference type="PROSITE" id="PS50297">
    <property type="entry name" value="ANK_REP_REGION"/>
    <property type="match status" value="2"/>
</dbReference>
<feature type="compositionally biased region" description="Polar residues" evidence="5">
    <location>
        <begin position="183"/>
        <end position="195"/>
    </location>
</feature>
<protein>
    <submittedName>
        <fullName evidence="6">Uncharacterized protein</fullName>
    </submittedName>
</protein>